<dbReference type="PROSITE" id="PS00611">
    <property type="entry name" value="HISOL_DEHYDROGENASE"/>
    <property type="match status" value="1"/>
</dbReference>
<evidence type="ECO:0000256" key="1">
    <source>
        <dbReference type="ARBA" id="ARBA00003850"/>
    </source>
</evidence>
<feature type="binding site" evidence="8 11">
    <location>
        <position position="326"/>
    </location>
    <ligand>
        <name>substrate</name>
    </ligand>
</feature>
<feature type="coiled-coil region" evidence="14">
    <location>
        <begin position="67"/>
        <end position="98"/>
    </location>
</feature>
<dbReference type="Pfam" id="PF00815">
    <property type="entry name" value="Histidinol_dh"/>
    <property type="match status" value="1"/>
</dbReference>
<dbReference type="PIRSF" id="PIRSF000099">
    <property type="entry name" value="Histidinol_dh"/>
    <property type="match status" value="1"/>
</dbReference>
<evidence type="ECO:0000313" key="16">
    <source>
        <dbReference type="Proteomes" id="UP000297975"/>
    </source>
</evidence>
<feature type="binding site" evidence="8 11">
    <location>
        <position position="260"/>
    </location>
    <ligand>
        <name>substrate</name>
    </ligand>
</feature>
<dbReference type="HAMAP" id="MF_01024">
    <property type="entry name" value="HisD"/>
    <property type="match status" value="1"/>
</dbReference>
<evidence type="ECO:0000256" key="14">
    <source>
        <dbReference type="SAM" id="Coils"/>
    </source>
</evidence>
<dbReference type="GO" id="GO:0008270">
    <property type="term" value="F:zinc ion binding"/>
    <property type="evidence" value="ECO:0007669"/>
    <property type="project" value="UniProtKB-UniRule"/>
</dbReference>
<keyword evidence="5 8" id="KW-0862">Zinc</keyword>
<protein>
    <recommendedName>
        <fullName evidence="3 8">Histidinol dehydrogenase</fullName>
        <shortName evidence="8">HDH</shortName>
        <ecNumber evidence="3 8">1.1.1.23</ecNumber>
    </recommendedName>
</protein>
<dbReference type="Gene3D" id="1.20.5.1300">
    <property type="match status" value="1"/>
</dbReference>
<evidence type="ECO:0000256" key="3">
    <source>
        <dbReference type="ARBA" id="ARBA00012965"/>
    </source>
</evidence>
<feature type="binding site" evidence="8 11">
    <location>
        <position position="418"/>
    </location>
    <ligand>
        <name>substrate</name>
    </ligand>
</feature>
<dbReference type="SUPFAM" id="SSF53720">
    <property type="entry name" value="ALDH-like"/>
    <property type="match status" value="1"/>
</dbReference>
<comment type="pathway">
    <text evidence="8">Amino-acid biosynthesis; L-histidine biosynthesis; L-histidine from 5-phospho-alpha-D-ribose 1-diphosphate: step 9/9.</text>
</comment>
<dbReference type="UniPathway" id="UPA00031">
    <property type="reaction ID" value="UER00014"/>
</dbReference>
<dbReference type="FunFam" id="3.40.50.1980:FF:000001">
    <property type="entry name" value="Histidinol dehydrogenase"/>
    <property type="match status" value="1"/>
</dbReference>
<feature type="binding site" evidence="8 12">
    <location>
        <position position="418"/>
    </location>
    <ligand>
        <name>Zn(2+)</name>
        <dbReference type="ChEBI" id="CHEBI:29105"/>
    </ligand>
</feature>
<dbReference type="GO" id="GO:0005829">
    <property type="term" value="C:cytosol"/>
    <property type="evidence" value="ECO:0007669"/>
    <property type="project" value="TreeGrafter"/>
</dbReference>
<proteinExistence type="inferred from homology"/>
<keyword evidence="8" id="KW-0520">NAD</keyword>
<comment type="caution">
    <text evidence="8">Lacks conserved residue(s) required for the propagation of feature annotation.</text>
</comment>
<evidence type="ECO:0000256" key="7">
    <source>
        <dbReference type="ARBA" id="ARBA00049489"/>
    </source>
</evidence>
<dbReference type="CDD" id="cd06572">
    <property type="entry name" value="Histidinol_dh"/>
    <property type="match status" value="1"/>
</dbReference>
<reference evidence="15 16" key="1">
    <citation type="submission" date="2019-03" db="EMBL/GenBank/DDBJ databases">
        <authorList>
            <person name="He R.-H."/>
        </authorList>
    </citation>
    <scope>NUCLEOTIDE SEQUENCE [LARGE SCALE GENOMIC DNA]</scope>
    <source>
        <strain evidence="16">SH 714</strain>
    </source>
</reference>
<comment type="similarity">
    <text evidence="2 8 9 13">Belongs to the histidinol dehydrogenase family.</text>
</comment>
<dbReference type="RefSeq" id="WP_134339857.1">
    <property type="nucleotide sequence ID" value="NZ_SOPW01000007.1"/>
</dbReference>
<dbReference type="InterPro" id="IPR012131">
    <property type="entry name" value="Hstdl_DH"/>
</dbReference>
<accession>A0A4Y8INI4</accession>
<dbReference type="EMBL" id="SOPW01000007">
    <property type="protein sequence ID" value="TFB21713.1"/>
    <property type="molecule type" value="Genomic_DNA"/>
</dbReference>
<evidence type="ECO:0000256" key="8">
    <source>
        <dbReference type="HAMAP-Rule" id="MF_01024"/>
    </source>
</evidence>
<dbReference type="PRINTS" id="PR00083">
    <property type="entry name" value="HOLDHDRGNASE"/>
</dbReference>
<dbReference type="InterPro" id="IPR001692">
    <property type="entry name" value="Histidinol_DH_CS"/>
</dbReference>
<evidence type="ECO:0000256" key="11">
    <source>
        <dbReference type="PIRSR" id="PIRSR000099-3"/>
    </source>
</evidence>
<feature type="active site" description="Proton acceptor" evidence="8 10">
    <location>
        <position position="325"/>
    </location>
</feature>
<dbReference type="FunFam" id="3.40.50.1980:FF:000026">
    <property type="entry name" value="Histidinol dehydrogenase"/>
    <property type="match status" value="1"/>
</dbReference>
<evidence type="ECO:0000256" key="13">
    <source>
        <dbReference type="RuleBase" id="RU004175"/>
    </source>
</evidence>
<comment type="function">
    <text evidence="1 8">Catalyzes the sequential NAD-dependent oxidations of L-histidinol to L-histidinaldehyde and then to L-histidine.</text>
</comment>
<dbReference type="Gene3D" id="3.40.50.1980">
    <property type="entry name" value="Nitrogenase molybdenum iron protein domain"/>
    <property type="match status" value="2"/>
</dbReference>
<dbReference type="EC" id="1.1.1.23" evidence="3 8"/>
<evidence type="ECO:0000256" key="2">
    <source>
        <dbReference type="ARBA" id="ARBA00010178"/>
    </source>
</evidence>
<evidence type="ECO:0000256" key="10">
    <source>
        <dbReference type="PIRSR" id="PIRSR000099-1"/>
    </source>
</evidence>
<keyword evidence="8" id="KW-0028">Amino-acid biosynthesis</keyword>
<feature type="binding site" evidence="8 11">
    <location>
        <position position="235"/>
    </location>
    <ligand>
        <name>substrate</name>
    </ligand>
</feature>
<feature type="binding site" evidence="8 11">
    <location>
        <position position="257"/>
    </location>
    <ligand>
        <name>substrate</name>
    </ligand>
</feature>
<comment type="cofactor">
    <cofactor evidence="8 12">
        <name>Zn(2+)</name>
        <dbReference type="ChEBI" id="CHEBI:29105"/>
    </cofactor>
    <text evidence="8 12">Binds 1 zinc ion per subunit.</text>
</comment>
<evidence type="ECO:0000313" key="15">
    <source>
        <dbReference type="EMBL" id="TFB21713.1"/>
    </source>
</evidence>
<dbReference type="NCBIfam" id="TIGR00069">
    <property type="entry name" value="hisD"/>
    <property type="match status" value="1"/>
</dbReference>
<dbReference type="OrthoDB" id="9805269at2"/>
<dbReference type="GO" id="GO:0000105">
    <property type="term" value="P:L-histidine biosynthetic process"/>
    <property type="evidence" value="ECO:0007669"/>
    <property type="project" value="UniProtKB-UniRule"/>
</dbReference>
<dbReference type="AlphaFoldDB" id="A0A4Y8INI4"/>
<sequence>MDILSIKETDIYQIVEGRKQRESDDFQQVDQRVEEIVKRIRSEGEKAVLQYVKELDGVELNSLHVTKQEVEEAFNSVKEELSEILQEAKNNIESYHQHQKEQSWYTNQQPGIWLGQQVTPIERVGVYVPGGKAAYPSTVLMNVIPAKVAGVEEIIVTTPVGEDRKVNPLTIVAATIAGADQILKVGGAHGIATLAYGTENFKAVNKITGPGNAYVARAKKYVFGDVGIDMIAGPSEVCILADENAYSEYVAADLLAQAEHDELASAILVTDSHQLATQVQKALKEQMEGLNRQSILQHSILNQSAIYVVTNMDVGFQLVNELAPEHLELLVDQPFEQLSRIKNAGAIFLGEYSPEPLGDYWAGPNHTLPTSGTAKFSSPLGVYDFMKKSSVIYYDQKALNSVGGKIQRFANEEGLDGHAASIRKRLKKMLDIFSN</sequence>
<keyword evidence="16" id="KW-1185">Reference proteome</keyword>
<dbReference type="InterPro" id="IPR022695">
    <property type="entry name" value="Histidinol_DH_monofunct"/>
</dbReference>
<keyword evidence="14" id="KW-0175">Coiled coil</keyword>
<evidence type="ECO:0000256" key="5">
    <source>
        <dbReference type="ARBA" id="ARBA00022833"/>
    </source>
</evidence>
<keyword evidence="4 8" id="KW-0479">Metal-binding</keyword>
<dbReference type="GO" id="GO:0051287">
    <property type="term" value="F:NAD binding"/>
    <property type="evidence" value="ECO:0007669"/>
    <property type="project" value="InterPro"/>
</dbReference>
<dbReference type="InterPro" id="IPR016161">
    <property type="entry name" value="Ald_DH/histidinol_DH"/>
</dbReference>
<feature type="binding site" evidence="8 12">
    <location>
        <position position="359"/>
    </location>
    <ligand>
        <name>Zn(2+)</name>
        <dbReference type="ChEBI" id="CHEBI:29105"/>
    </ligand>
</feature>
<name>A0A4Y8INI4_9BACI</name>
<dbReference type="PANTHER" id="PTHR21256">
    <property type="entry name" value="HISTIDINOL DEHYDROGENASE HDH"/>
    <property type="match status" value="1"/>
</dbReference>
<dbReference type="Proteomes" id="UP000297975">
    <property type="component" value="Unassembled WGS sequence"/>
</dbReference>
<evidence type="ECO:0000256" key="4">
    <source>
        <dbReference type="ARBA" id="ARBA00022723"/>
    </source>
</evidence>
<dbReference type="PANTHER" id="PTHR21256:SF2">
    <property type="entry name" value="HISTIDINE BIOSYNTHESIS TRIFUNCTIONAL PROTEIN"/>
    <property type="match status" value="1"/>
</dbReference>
<keyword evidence="6 8" id="KW-0560">Oxidoreductase</keyword>
<organism evidence="15 16">
    <name type="scientific">Filobacillus milosensis</name>
    <dbReference type="NCBI Taxonomy" id="94137"/>
    <lineage>
        <taxon>Bacteria</taxon>
        <taxon>Bacillati</taxon>
        <taxon>Bacillota</taxon>
        <taxon>Bacilli</taxon>
        <taxon>Bacillales</taxon>
        <taxon>Bacillaceae</taxon>
        <taxon>Filobacillus</taxon>
    </lineage>
</organism>
<evidence type="ECO:0000256" key="9">
    <source>
        <dbReference type="PIRNR" id="PIRNR000099"/>
    </source>
</evidence>
<evidence type="ECO:0000256" key="12">
    <source>
        <dbReference type="PIRSR" id="PIRSR000099-4"/>
    </source>
</evidence>
<feature type="active site" description="Proton acceptor" evidence="8 10">
    <location>
        <position position="326"/>
    </location>
</feature>
<gene>
    <name evidence="8 15" type="primary">hisD</name>
    <name evidence="15" type="ORF">E3U55_07715</name>
</gene>
<feature type="binding site" evidence="8 11">
    <location>
        <position position="359"/>
    </location>
    <ligand>
        <name>substrate</name>
    </ligand>
</feature>
<feature type="binding site" evidence="8 11">
    <location>
        <position position="413"/>
    </location>
    <ligand>
        <name>substrate</name>
    </ligand>
</feature>
<evidence type="ECO:0000256" key="6">
    <source>
        <dbReference type="ARBA" id="ARBA00023002"/>
    </source>
</evidence>
<keyword evidence="8" id="KW-0368">Histidine biosynthesis</keyword>
<feature type="binding site" evidence="8 12">
    <location>
        <position position="257"/>
    </location>
    <ligand>
        <name>Zn(2+)</name>
        <dbReference type="ChEBI" id="CHEBI:29105"/>
    </ligand>
</feature>
<feature type="binding site" evidence="8 12">
    <location>
        <position position="260"/>
    </location>
    <ligand>
        <name>Zn(2+)</name>
        <dbReference type="ChEBI" id="CHEBI:29105"/>
    </ligand>
</feature>
<comment type="caution">
    <text evidence="15">The sequence shown here is derived from an EMBL/GenBank/DDBJ whole genome shotgun (WGS) entry which is preliminary data.</text>
</comment>
<comment type="catalytic activity">
    <reaction evidence="7 8">
        <text>L-histidinol + 2 NAD(+) + H2O = L-histidine + 2 NADH + 3 H(+)</text>
        <dbReference type="Rhea" id="RHEA:20641"/>
        <dbReference type="ChEBI" id="CHEBI:15377"/>
        <dbReference type="ChEBI" id="CHEBI:15378"/>
        <dbReference type="ChEBI" id="CHEBI:57540"/>
        <dbReference type="ChEBI" id="CHEBI:57595"/>
        <dbReference type="ChEBI" id="CHEBI:57699"/>
        <dbReference type="ChEBI" id="CHEBI:57945"/>
        <dbReference type="EC" id="1.1.1.23"/>
    </reaction>
</comment>
<dbReference type="GO" id="GO:0004399">
    <property type="term" value="F:histidinol dehydrogenase activity"/>
    <property type="evidence" value="ECO:0007669"/>
    <property type="project" value="UniProtKB-UniRule"/>
</dbReference>